<proteinExistence type="predicted"/>
<gene>
    <name evidence="1" type="ORF">FK531_07920</name>
</gene>
<organism evidence="1 2">
    <name type="scientific">Rhodococcus spelaei</name>
    <dbReference type="NCBI Taxonomy" id="2546320"/>
    <lineage>
        <taxon>Bacteria</taxon>
        <taxon>Bacillati</taxon>
        <taxon>Actinomycetota</taxon>
        <taxon>Actinomycetes</taxon>
        <taxon>Mycobacteriales</taxon>
        <taxon>Nocardiaceae</taxon>
        <taxon>Rhodococcus</taxon>
    </lineage>
</organism>
<dbReference type="EMBL" id="VIGH01000003">
    <property type="protein sequence ID" value="TQF73418.1"/>
    <property type="molecule type" value="Genomic_DNA"/>
</dbReference>
<dbReference type="Proteomes" id="UP000316256">
    <property type="component" value="Unassembled WGS sequence"/>
</dbReference>
<dbReference type="OrthoDB" id="9979493at2"/>
<accession>A0A541BM80</accession>
<reference evidence="1 2" key="1">
    <citation type="submission" date="2019-06" db="EMBL/GenBank/DDBJ databases">
        <title>Rhodococcus spaelei sp. nov., isolated from a cave.</title>
        <authorList>
            <person name="Lee S.D."/>
        </authorList>
    </citation>
    <scope>NUCLEOTIDE SEQUENCE [LARGE SCALE GENOMIC DNA]</scope>
    <source>
        <strain evidence="1 2">C9-5</strain>
    </source>
</reference>
<dbReference type="RefSeq" id="WP_142097358.1">
    <property type="nucleotide sequence ID" value="NZ_VIGH01000003.1"/>
</dbReference>
<keyword evidence="2" id="KW-1185">Reference proteome</keyword>
<evidence type="ECO:0000313" key="1">
    <source>
        <dbReference type="EMBL" id="TQF73418.1"/>
    </source>
</evidence>
<protein>
    <submittedName>
        <fullName evidence="1">Uncharacterized protein</fullName>
    </submittedName>
</protein>
<evidence type="ECO:0000313" key="2">
    <source>
        <dbReference type="Proteomes" id="UP000316256"/>
    </source>
</evidence>
<dbReference type="AlphaFoldDB" id="A0A541BM80"/>
<name>A0A541BM80_9NOCA</name>
<comment type="caution">
    <text evidence="1">The sequence shown here is derived from an EMBL/GenBank/DDBJ whole genome shotgun (WGS) entry which is preliminary data.</text>
</comment>
<sequence>MVFEVKATHRVTSTGEAACEIYPDVFIGMRGQVLSRWSGMAMQQARDIVEGLPDGTQEWFVCRGLPRSVDWVTSVAGFRDRHWLEQHGDVYILRSTPVGPMGPSCPPRRLLTP</sequence>